<feature type="region of interest" description="Disordered" evidence="1">
    <location>
        <begin position="179"/>
        <end position="208"/>
    </location>
</feature>
<keyword evidence="3" id="KW-1185">Reference proteome</keyword>
<dbReference type="Proteomes" id="UP000464787">
    <property type="component" value="Chromosome"/>
</dbReference>
<dbReference type="KEGG" id="xyk:GT347_23300"/>
<accession>A0A857JBU5</accession>
<protein>
    <submittedName>
        <fullName evidence="2">Uncharacterized protein</fullName>
    </submittedName>
</protein>
<reference evidence="2 3" key="1">
    <citation type="submission" date="2020-01" db="EMBL/GenBank/DDBJ databases">
        <title>Genome sequencing of strain KACC 21265.</title>
        <authorList>
            <person name="Heo J."/>
            <person name="Kim S.-J."/>
            <person name="Kim J.-S."/>
            <person name="Hong S.-B."/>
            <person name="Kwon S.-W."/>
        </authorList>
    </citation>
    <scope>NUCLEOTIDE SEQUENCE [LARGE SCALE GENOMIC DNA]</scope>
    <source>
        <strain evidence="2 3">KACC 21265</strain>
    </source>
</reference>
<evidence type="ECO:0000256" key="1">
    <source>
        <dbReference type="SAM" id="MobiDB-lite"/>
    </source>
</evidence>
<dbReference type="AlphaFoldDB" id="A0A857JBU5"/>
<proteinExistence type="predicted"/>
<evidence type="ECO:0000313" key="2">
    <source>
        <dbReference type="EMBL" id="QHJ00652.1"/>
    </source>
</evidence>
<dbReference type="EMBL" id="CP047650">
    <property type="protein sequence ID" value="QHJ00652.1"/>
    <property type="molecule type" value="Genomic_DNA"/>
</dbReference>
<sequence length="322" mass="35080">MDFPPYPLAGASAGLLLEQAVPAAPGAGPLHAAPSMRPGGCLLDGLPRQSPVVLQSRCETLFAGIGYPPPDKLLIESNHRRLMRTCRDLPRGTPDWPRLHQRLMQLQCDLAYIQGRSFLRVQRSELLKQLCRMGEEAQQLVFSLRRKALRRLDTEALMQLDAASFTGWIAPPARRAVSSLESDSLERSGSEPGPEPEPASGSRQGQPVAGQRVLVAAGTLWDPVPFRIDAQGLADMRGAILAASQCSDRRGLIACRDAAGLHARLLRVAGIEGPHVACDVPGLEQHFLDLDTALRYALDDMPDSARRIISPLAWQYLKSLQA</sequence>
<gene>
    <name evidence="2" type="ORF">GT347_23300</name>
</gene>
<name>A0A857JBU5_9BURK</name>
<dbReference type="RefSeq" id="WP_160554461.1">
    <property type="nucleotide sequence ID" value="NZ_CP047650.1"/>
</dbReference>
<evidence type="ECO:0000313" key="3">
    <source>
        <dbReference type="Proteomes" id="UP000464787"/>
    </source>
</evidence>
<organism evidence="2 3">
    <name type="scientific">Xylophilus rhododendri</name>
    <dbReference type="NCBI Taxonomy" id="2697032"/>
    <lineage>
        <taxon>Bacteria</taxon>
        <taxon>Pseudomonadati</taxon>
        <taxon>Pseudomonadota</taxon>
        <taxon>Betaproteobacteria</taxon>
        <taxon>Burkholderiales</taxon>
        <taxon>Xylophilus</taxon>
    </lineage>
</organism>